<name>A0A380TBL2_9ZZZZ</name>
<sequence length="153" mass="16457">MKRHRASPATNPSPQALGIIAAALISVSATAHAADGSLDYRFEVVDQPVAVNARSEFDVRLTNVTTGQQVDNATVTGSILNMSMPRHLIKGSSPDWMTYEMWGEVHFLGTPAPGLYRFLGDVSMPGVWKLRVSAKVPGEPEAINGSVRFKAGH</sequence>
<evidence type="ECO:0000313" key="1">
    <source>
        <dbReference type="EMBL" id="SUS05603.1"/>
    </source>
</evidence>
<gene>
    <name evidence="1" type="ORF">DF3PB_20071</name>
</gene>
<evidence type="ECO:0008006" key="2">
    <source>
        <dbReference type="Google" id="ProtNLM"/>
    </source>
</evidence>
<organism evidence="1">
    <name type="scientific">metagenome</name>
    <dbReference type="NCBI Taxonomy" id="256318"/>
    <lineage>
        <taxon>unclassified sequences</taxon>
        <taxon>metagenomes</taxon>
    </lineage>
</organism>
<dbReference type="EMBL" id="UIDG01000112">
    <property type="protein sequence ID" value="SUS05603.1"/>
    <property type="molecule type" value="Genomic_DNA"/>
</dbReference>
<proteinExistence type="predicted"/>
<dbReference type="AlphaFoldDB" id="A0A380TBL2"/>
<accession>A0A380TBL2</accession>
<protein>
    <recommendedName>
        <fullName evidence="2">YtkA-like domain-containing protein</fullName>
    </recommendedName>
</protein>
<reference evidence="1" key="1">
    <citation type="submission" date="2018-07" db="EMBL/GenBank/DDBJ databases">
        <authorList>
            <person name="Quirk P.G."/>
            <person name="Krulwich T.A."/>
        </authorList>
    </citation>
    <scope>NUCLEOTIDE SEQUENCE</scope>
</reference>